<keyword evidence="1" id="KW-1133">Transmembrane helix</keyword>
<evidence type="ECO:0000256" key="1">
    <source>
        <dbReference type="SAM" id="Phobius"/>
    </source>
</evidence>
<evidence type="ECO:0000313" key="3">
    <source>
        <dbReference type="Proteomes" id="UP001222325"/>
    </source>
</evidence>
<comment type="caution">
    <text evidence="2">The sequence shown here is derived from an EMBL/GenBank/DDBJ whole genome shotgun (WGS) entry which is preliminary data.</text>
</comment>
<accession>A0AAD6UHW0</accession>
<dbReference type="Proteomes" id="UP001222325">
    <property type="component" value="Unassembled WGS sequence"/>
</dbReference>
<proteinExistence type="predicted"/>
<name>A0AAD6UHW0_9AGAR</name>
<dbReference type="AlphaFoldDB" id="A0AAD6UHW0"/>
<evidence type="ECO:0000313" key="2">
    <source>
        <dbReference type="EMBL" id="KAJ7103633.1"/>
    </source>
</evidence>
<keyword evidence="1" id="KW-0472">Membrane</keyword>
<keyword evidence="3" id="KW-1185">Reference proteome</keyword>
<gene>
    <name evidence="2" type="ORF">B0H15DRAFT_943038</name>
</gene>
<feature type="transmembrane region" description="Helical" evidence="1">
    <location>
        <begin position="76"/>
        <end position="94"/>
    </location>
</feature>
<dbReference type="EMBL" id="JARJCN010000002">
    <property type="protein sequence ID" value="KAJ7103633.1"/>
    <property type="molecule type" value="Genomic_DNA"/>
</dbReference>
<organism evidence="2 3">
    <name type="scientific">Mycena belliarum</name>
    <dbReference type="NCBI Taxonomy" id="1033014"/>
    <lineage>
        <taxon>Eukaryota</taxon>
        <taxon>Fungi</taxon>
        <taxon>Dikarya</taxon>
        <taxon>Basidiomycota</taxon>
        <taxon>Agaricomycotina</taxon>
        <taxon>Agaricomycetes</taxon>
        <taxon>Agaricomycetidae</taxon>
        <taxon>Agaricales</taxon>
        <taxon>Marasmiineae</taxon>
        <taxon>Mycenaceae</taxon>
        <taxon>Mycena</taxon>
    </lineage>
</organism>
<protein>
    <submittedName>
        <fullName evidence="2">Uncharacterized protein</fullName>
    </submittedName>
</protein>
<keyword evidence="1" id="KW-0812">Transmembrane</keyword>
<sequence>MGAADELRADGGMTVYVWPAKIVSWPSPAGASVTAGPPNSVTTDVVAPPFTVPTSAHTTRNGRGPTFGDLKGLKMLVFPVLVMMGLAFCLVGWVDPLDAK</sequence>
<reference evidence="2" key="1">
    <citation type="submission" date="2023-03" db="EMBL/GenBank/DDBJ databases">
        <title>Massive genome expansion in bonnet fungi (Mycena s.s.) driven by repeated elements and novel gene families across ecological guilds.</title>
        <authorList>
            <consortium name="Lawrence Berkeley National Laboratory"/>
            <person name="Harder C.B."/>
            <person name="Miyauchi S."/>
            <person name="Viragh M."/>
            <person name="Kuo A."/>
            <person name="Thoen E."/>
            <person name="Andreopoulos B."/>
            <person name="Lu D."/>
            <person name="Skrede I."/>
            <person name="Drula E."/>
            <person name="Henrissat B."/>
            <person name="Morin E."/>
            <person name="Kohler A."/>
            <person name="Barry K."/>
            <person name="LaButti K."/>
            <person name="Morin E."/>
            <person name="Salamov A."/>
            <person name="Lipzen A."/>
            <person name="Mereny Z."/>
            <person name="Hegedus B."/>
            <person name="Baldrian P."/>
            <person name="Stursova M."/>
            <person name="Weitz H."/>
            <person name="Taylor A."/>
            <person name="Grigoriev I.V."/>
            <person name="Nagy L.G."/>
            <person name="Martin F."/>
            <person name="Kauserud H."/>
        </authorList>
    </citation>
    <scope>NUCLEOTIDE SEQUENCE</scope>
    <source>
        <strain evidence="2">CBHHK173m</strain>
    </source>
</reference>